<keyword evidence="1" id="KW-1133">Transmembrane helix</keyword>
<protein>
    <submittedName>
        <fullName evidence="2">Uncharacterized protein</fullName>
    </submittedName>
</protein>
<evidence type="ECO:0000256" key="1">
    <source>
        <dbReference type="SAM" id="Phobius"/>
    </source>
</evidence>
<dbReference type="EMBL" id="MN738809">
    <property type="protein sequence ID" value="QHS84547.1"/>
    <property type="molecule type" value="Genomic_DNA"/>
</dbReference>
<evidence type="ECO:0000313" key="2">
    <source>
        <dbReference type="EMBL" id="QHS84547.1"/>
    </source>
</evidence>
<accession>A0A6C0AX70</accession>
<feature type="transmembrane region" description="Helical" evidence="1">
    <location>
        <begin position="120"/>
        <end position="141"/>
    </location>
</feature>
<sequence length="209" mass="25022">MNDVIILYIASIIRILVVLIILFYTNLPEFIKIILLIFSEGDCRIPRQLKLFSNPSQICPNTLIYHQTDKISDTIIYSILLFQIYSYNLLHKVDLKLVLYLFIYRLVGIILYFITQNREYLIYFANFFLWITLTIFIIKYFRKNYKNFLSIRYYKLIFGIVAGLKLIQEIFLHSGIKNDIKYGVFEKITEMNYFSQETLVLLKDLFNIL</sequence>
<name>A0A6C0AX70_9ZZZZ</name>
<feature type="transmembrane region" description="Helical" evidence="1">
    <location>
        <begin position="97"/>
        <end position="114"/>
    </location>
</feature>
<proteinExistence type="predicted"/>
<organism evidence="2">
    <name type="scientific">viral metagenome</name>
    <dbReference type="NCBI Taxonomy" id="1070528"/>
    <lineage>
        <taxon>unclassified sequences</taxon>
        <taxon>metagenomes</taxon>
        <taxon>organismal metagenomes</taxon>
    </lineage>
</organism>
<dbReference type="AlphaFoldDB" id="A0A6C0AX70"/>
<feature type="transmembrane region" description="Helical" evidence="1">
    <location>
        <begin position="6"/>
        <end position="27"/>
    </location>
</feature>
<reference evidence="2" key="1">
    <citation type="journal article" date="2020" name="Nature">
        <title>Giant virus diversity and host interactions through global metagenomics.</title>
        <authorList>
            <person name="Schulz F."/>
            <person name="Roux S."/>
            <person name="Paez-Espino D."/>
            <person name="Jungbluth S."/>
            <person name="Walsh D.A."/>
            <person name="Denef V.J."/>
            <person name="McMahon K.D."/>
            <person name="Konstantinidis K.T."/>
            <person name="Eloe-Fadrosh E.A."/>
            <person name="Kyrpides N.C."/>
            <person name="Woyke T."/>
        </authorList>
    </citation>
    <scope>NUCLEOTIDE SEQUENCE</scope>
    <source>
        <strain evidence="2">GVMAG-S-ERX556022-25</strain>
    </source>
</reference>
<keyword evidence="1" id="KW-0812">Transmembrane</keyword>
<keyword evidence="1" id="KW-0472">Membrane</keyword>
<feature type="transmembrane region" description="Helical" evidence="1">
    <location>
        <begin position="153"/>
        <end position="172"/>
    </location>
</feature>